<evidence type="ECO:0000256" key="5">
    <source>
        <dbReference type="PROSITE-ProRule" id="PRU00221"/>
    </source>
</evidence>
<evidence type="ECO:0000313" key="8">
    <source>
        <dbReference type="Proteomes" id="UP000308549"/>
    </source>
</evidence>
<accession>A0A4U0TYQ5</accession>
<evidence type="ECO:0000256" key="2">
    <source>
        <dbReference type="ARBA" id="ARBA00022574"/>
    </source>
</evidence>
<feature type="compositionally biased region" description="Polar residues" evidence="6">
    <location>
        <begin position="580"/>
        <end position="591"/>
    </location>
</feature>
<dbReference type="InterPro" id="IPR028608">
    <property type="entry name" value="CIAO1/Cia1"/>
</dbReference>
<dbReference type="PROSITE" id="PS50294">
    <property type="entry name" value="WD_REPEATS_REGION"/>
    <property type="match status" value="2"/>
</dbReference>
<sequence>MTDQDVTYEILYHIMEMKEPNAADVSFCYERASTQPPITSESLAELDMPRIINNPKLRHDVNFDRDLHFRPNLDGSKGRQKLQSAEQYWQALEGELFMYGFAAQQKAQASDADSASYWERVGRQSQRRLRKMFEAIRDILKMLVPDYEQKSITERLDVDLIMQEISNGVCDLIALSNWLAKVLKAHCAPMRDELVDSMRKDIEVGALEGRHEKLVSGLRQLLNVLEAMKLDVANHQIRHMRPLLIDDTVNFQCRYNAHRVSMGKIDVHKSRQWLDDELEHLTTPTYRATHLEALGSALLRDVLFGDIDPCLPTFYLDWDRLKCIRLDMRSTICYTLCREVLAELVPPYITPAELLRAQGALHASVSAIVGISGRFTERIDNIAVEIVRILLILEGRYPPLETSLLGLIEQKLERALSPASAAFDKIARDTCDRLLPKLKLSVEEHVRLSALDLQDALVTPTISQLPQPPIGFGAVLAPPEPNRVYDPDEDVVRRLTHVICLHWQVWAELVYLAPLEPKSDGSAPTPPSSKPSSPTVPVAHAVYAPGKKWLPVGVTVTEVSSGIPTPVPTPEPNAEPQAPGSPTNSETQQEQESLDAHRQRVAPVKRHRMPSLQPLATFNPPCNTRTWLSNPHPHLPILATACSDKTVRIYSLQNFQQQSTISGGHKRSIRSCAWKPNSRGESVLATGSFDASAGIWRRWEEGGGQSKPAEIDFTAGLAGGDGDGEAEEDEEWRFAVILDGHDSEIKSLAFAPTAPLLATCSRDKSVWIWEELEDDNFETVAVLQDHEGDVKCVAWHPSEELLASGSYDDNIRLWREDVDDWACCALLTGHEGTVWWVEFEDANNIYALGSSENLSEQQQAYVQTRLQSGPRLISCSDDMTIRIWRKVPKDRPEQSAVGAKMPSIWKNRDFEEEWVEEARLPQVHERPVYSVSWSRKTGKVVSTGSDGKIVVYEERWRKGSEAANGSADGDVVMSGGTPAPDVEDIATAGSNGHENRLTEWSVVAEVENAHDVFEINHATWAPRADKGKGTEDEEVIVTTGDDGEVKVWMLGT</sequence>
<dbReference type="InterPro" id="IPR001680">
    <property type="entry name" value="WD40_rpt"/>
</dbReference>
<comment type="function">
    <text evidence="4">Essential component of the cytosolic iron-sulfur (Fe/S) protein assembly machinery. Required for the maturation of extramitochondrial Fe/S proteins.</text>
</comment>
<gene>
    <name evidence="4" type="primary">CIA1</name>
    <name evidence="7" type="ORF">B0A50_04513</name>
</gene>
<dbReference type="InterPro" id="IPR036322">
    <property type="entry name" value="WD40_repeat_dom_sf"/>
</dbReference>
<evidence type="ECO:0000256" key="3">
    <source>
        <dbReference type="ARBA" id="ARBA00022737"/>
    </source>
</evidence>
<feature type="region of interest" description="Disordered" evidence="6">
    <location>
        <begin position="561"/>
        <end position="606"/>
    </location>
</feature>
<proteinExistence type="inferred from homology"/>
<dbReference type="Proteomes" id="UP000308549">
    <property type="component" value="Unassembled WGS sequence"/>
</dbReference>
<dbReference type="InterPro" id="IPR008862">
    <property type="entry name" value="Tcp11"/>
</dbReference>
<dbReference type="HAMAP" id="MF_03037">
    <property type="entry name" value="ciao1"/>
    <property type="match status" value="1"/>
</dbReference>
<dbReference type="InterPro" id="IPR015943">
    <property type="entry name" value="WD40/YVTN_repeat-like_dom_sf"/>
</dbReference>
<feature type="repeat" description="WD" evidence="5">
    <location>
        <begin position="738"/>
        <end position="770"/>
    </location>
</feature>
<dbReference type="Pfam" id="PF00400">
    <property type="entry name" value="WD40"/>
    <property type="match status" value="5"/>
</dbReference>
<keyword evidence="3" id="KW-0677">Repeat</keyword>
<keyword evidence="8" id="KW-1185">Reference proteome</keyword>
<evidence type="ECO:0000256" key="1">
    <source>
        <dbReference type="ARBA" id="ARBA00010954"/>
    </source>
</evidence>
<feature type="repeat" description="WD" evidence="5">
    <location>
        <begin position="662"/>
        <end position="696"/>
    </location>
</feature>
<feature type="repeat" description="WD" evidence="5">
    <location>
        <begin position="783"/>
        <end position="814"/>
    </location>
</feature>
<evidence type="ECO:0000313" key="7">
    <source>
        <dbReference type="EMBL" id="TKA27176.1"/>
    </source>
</evidence>
<protein>
    <recommendedName>
        <fullName evidence="4">Probable cytosolic iron-sulfur protein assembly protein 1</fullName>
    </recommendedName>
</protein>
<dbReference type="Gene3D" id="2.130.10.10">
    <property type="entry name" value="YVTN repeat-like/Quinoprotein amine dehydrogenase"/>
    <property type="match status" value="1"/>
</dbReference>
<evidence type="ECO:0000256" key="4">
    <source>
        <dbReference type="HAMAP-Rule" id="MF_03037"/>
    </source>
</evidence>
<dbReference type="SUPFAM" id="SSF50978">
    <property type="entry name" value="WD40 repeat-like"/>
    <property type="match status" value="1"/>
</dbReference>
<dbReference type="GO" id="GO:0097361">
    <property type="term" value="C:cytosolic [4Fe-4S] assembly targeting complex"/>
    <property type="evidence" value="ECO:0007669"/>
    <property type="project" value="InterPro"/>
</dbReference>
<dbReference type="PROSITE" id="PS50082">
    <property type="entry name" value="WD_REPEATS_2"/>
    <property type="match status" value="4"/>
</dbReference>
<comment type="similarity">
    <text evidence="1">Belongs to the TCP11 family.</text>
</comment>
<reference evidence="7 8" key="1">
    <citation type="submission" date="2017-03" db="EMBL/GenBank/DDBJ databases">
        <title>Genomes of endolithic fungi from Antarctica.</title>
        <authorList>
            <person name="Coleine C."/>
            <person name="Masonjones S."/>
            <person name="Stajich J.E."/>
        </authorList>
    </citation>
    <scope>NUCLEOTIDE SEQUENCE [LARGE SCALE GENOMIC DNA]</scope>
    <source>
        <strain evidence="7 8">CCFEE 6315</strain>
    </source>
</reference>
<dbReference type="OrthoDB" id="276323at2759"/>
<dbReference type="PANTHER" id="PTHR19920">
    <property type="entry name" value="WD40 PROTEIN CIAO1"/>
    <property type="match status" value="1"/>
</dbReference>
<dbReference type="Pfam" id="PF05794">
    <property type="entry name" value="Tcp11"/>
    <property type="match status" value="1"/>
</dbReference>
<dbReference type="CDD" id="cd00200">
    <property type="entry name" value="WD40"/>
    <property type="match status" value="1"/>
</dbReference>
<feature type="repeat" description="WD" evidence="5">
    <location>
        <begin position="1030"/>
        <end position="1052"/>
    </location>
</feature>
<evidence type="ECO:0000256" key="6">
    <source>
        <dbReference type="SAM" id="MobiDB-lite"/>
    </source>
</evidence>
<dbReference type="SMART" id="SM00320">
    <property type="entry name" value="WD40"/>
    <property type="match status" value="7"/>
</dbReference>
<dbReference type="GO" id="GO:0016226">
    <property type="term" value="P:iron-sulfur cluster assembly"/>
    <property type="evidence" value="ECO:0007669"/>
    <property type="project" value="UniProtKB-UniRule"/>
</dbReference>
<dbReference type="EMBL" id="NAJL01000024">
    <property type="protein sequence ID" value="TKA27176.1"/>
    <property type="molecule type" value="Genomic_DNA"/>
</dbReference>
<keyword evidence="2 5" id="KW-0853">WD repeat</keyword>
<dbReference type="PANTHER" id="PTHR19920:SF0">
    <property type="entry name" value="CYTOSOLIC IRON-SULFUR PROTEIN ASSEMBLY PROTEIN CIAO1-RELATED"/>
    <property type="match status" value="1"/>
</dbReference>
<comment type="caution">
    <text evidence="7">The sequence shown here is derived from an EMBL/GenBank/DDBJ whole genome shotgun (WGS) entry which is preliminary data.</text>
</comment>
<dbReference type="AlphaFoldDB" id="A0A4U0TYQ5"/>
<organism evidence="7 8">
    <name type="scientific">Salinomyces thailandicus</name>
    <dbReference type="NCBI Taxonomy" id="706561"/>
    <lineage>
        <taxon>Eukaryota</taxon>
        <taxon>Fungi</taxon>
        <taxon>Dikarya</taxon>
        <taxon>Ascomycota</taxon>
        <taxon>Pezizomycotina</taxon>
        <taxon>Dothideomycetes</taxon>
        <taxon>Dothideomycetidae</taxon>
        <taxon>Mycosphaerellales</taxon>
        <taxon>Teratosphaeriaceae</taxon>
        <taxon>Salinomyces</taxon>
    </lineage>
</organism>
<comment type="similarity">
    <text evidence="4">Belongs to the WD repeat CIA1 family.</text>
</comment>
<name>A0A4U0TYQ5_9PEZI</name>